<dbReference type="Pfam" id="PF11951">
    <property type="entry name" value="Fungal_trans_2"/>
    <property type="match status" value="1"/>
</dbReference>
<dbReference type="EMBL" id="JACBAG010001834">
    <property type="protein sequence ID" value="KAF7180652.1"/>
    <property type="molecule type" value="Genomic_DNA"/>
</dbReference>
<keyword evidence="1" id="KW-0732">Signal</keyword>
<evidence type="ECO:0000313" key="3">
    <source>
        <dbReference type="EMBL" id="KAF7180652.1"/>
    </source>
</evidence>
<dbReference type="Proteomes" id="UP000641853">
    <property type="component" value="Unassembled WGS sequence"/>
</dbReference>
<dbReference type="InterPro" id="IPR021858">
    <property type="entry name" value="Fun_TF"/>
</dbReference>
<reference evidence="3" key="1">
    <citation type="submission" date="2020-06" db="EMBL/GenBank/DDBJ databases">
        <title>Draft genome sequences of strains closely related to Aspergillus parafelis and Aspergillus hiratsukae.</title>
        <authorList>
            <person name="Dos Santos R.A.C."/>
            <person name="Rivero-Menendez O."/>
            <person name="Steenwyk J.L."/>
            <person name="Mead M.E."/>
            <person name="Goldman G.H."/>
            <person name="Alastruey-Izquierdo A."/>
            <person name="Rokas A."/>
        </authorList>
    </citation>
    <scope>NUCLEOTIDE SEQUENCE</scope>
    <source>
        <strain evidence="2">CNM-CM5623</strain>
        <strain evidence="3">CNM-CM7691</strain>
    </source>
</reference>
<sequence>MRLLPSASFIGLFSVVGISVALSYGPDRLQQGAYGQWRTHLEGVKALIDSFGGPRILVLKDDEECMLVFNILLVDIMATTTCPVASMPPDTAERHQSYLRILYLLNRKGLQSPFCIPANLIRIIAEVNLIRAKSISTKVFGDAVECPMDYKISELLSKLNHYTPLDGSTGHRSNPTYIDPRTEINPALSYPEGQVCPENRDRLLLEARSYAHCAQCFRAAIKIYAVETYLAAELAAGCEKVCDAGPILKSSSTLDKMIGARQIAYDELMASLKFLLGAKRRREHGGHYWKFVFWPLAIAGVQSVVVHRNGPDFEFIHGHLLEMTVDLGTMCMRDAALLLEKLWTTSTADTTMTWDEVFKNAPLFLL</sequence>
<dbReference type="Proteomes" id="UP000654922">
    <property type="component" value="Unassembled WGS sequence"/>
</dbReference>
<gene>
    <name evidence="2" type="ORF">CNMCM5623_008997</name>
    <name evidence="3" type="ORF">CNMCM7691_009943</name>
</gene>
<comment type="caution">
    <text evidence="3">The sequence shown here is derived from an EMBL/GenBank/DDBJ whole genome shotgun (WGS) entry which is preliminary data.</text>
</comment>
<dbReference type="AlphaFoldDB" id="A0A8H6QZ37"/>
<dbReference type="OrthoDB" id="19261at2759"/>
<proteinExistence type="predicted"/>
<evidence type="ECO:0000256" key="1">
    <source>
        <dbReference type="SAM" id="SignalP"/>
    </source>
</evidence>
<feature type="chain" id="PRO_5036431045" evidence="1">
    <location>
        <begin position="24"/>
        <end position="366"/>
    </location>
</feature>
<feature type="signal peptide" evidence="1">
    <location>
        <begin position="1"/>
        <end position="23"/>
    </location>
</feature>
<evidence type="ECO:0000313" key="4">
    <source>
        <dbReference type="Proteomes" id="UP000641853"/>
    </source>
</evidence>
<name>A0A8H6QZ37_9EURO</name>
<keyword evidence="4" id="KW-1185">Reference proteome</keyword>
<protein>
    <submittedName>
        <fullName evidence="3">Uncharacterized protein</fullName>
    </submittedName>
</protein>
<accession>A0A8H6QZ37</accession>
<dbReference type="EMBL" id="JACBAE010001331">
    <property type="protein sequence ID" value="KAF7164450.1"/>
    <property type="molecule type" value="Genomic_DNA"/>
</dbReference>
<organism evidence="3 4">
    <name type="scientific">Aspergillus felis</name>
    <dbReference type="NCBI Taxonomy" id="1287682"/>
    <lineage>
        <taxon>Eukaryota</taxon>
        <taxon>Fungi</taxon>
        <taxon>Dikarya</taxon>
        <taxon>Ascomycota</taxon>
        <taxon>Pezizomycotina</taxon>
        <taxon>Eurotiomycetes</taxon>
        <taxon>Eurotiomycetidae</taxon>
        <taxon>Eurotiales</taxon>
        <taxon>Aspergillaceae</taxon>
        <taxon>Aspergillus</taxon>
        <taxon>Aspergillus subgen. Fumigati</taxon>
    </lineage>
</organism>
<evidence type="ECO:0000313" key="2">
    <source>
        <dbReference type="EMBL" id="KAF7164450.1"/>
    </source>
</evidence>